<dbReference type="InterPro" id="IPR018170">
    <property type="entry name" value="Aldo/ket_reductase_CS"/>
</dbReference>
<evidence type="ECO:0000256" key="3">
    <source>
        <dbReference type="ARBA" id="ARBA00023002"/>
    </source>
</evidence>
<name>F2IV11_POLGS</name>
<evidence type="ECO:0000256" key="5">
    <source>
        <dbReference type="PIRSR" id="PIRSR000097-2"/>
    </source>
</evidence>
<evidence type="ECO:0000313" key="8">
    <source>
        <dbReference type="EMBL" id="ADZ70240.1"/>
    </source>
</evidence>
<dbReference type="Gene3D" id="3.20.20.100">
    <property type="entry name" value="NADP-dependent oxidoreductase domain"/>
    <property type="match status" value="1"/>
</dbReference>
<dbReference type="GO" id="GO:1990002">
    <property type="term" value="F:methylglyoxal reductase (NADPH) (acetol producing) activity"/>
    <property type="evidence" value="ECO:0007669"/>
    <property type="project" value="TreeGrafter"/>
</dbReference>
<organism evidence="8 9">
    <name type="scientific">Polymorphum gilvum (strain LMG 25793 / CGMCC 1.9160 / SL003B-26A1)</name>
    <dbReference type="NCBI Taxonomy" id="991905"/>
    <lineage>
        <taxon>Bacteria</taxon>
        <taxon>Pseudomonadati</taxon>
        <taxon>Pseudomonadota</taxon>
        <taxon>Alphaproteobacteria</taxon>
        <taxon>Rhodobacterales</taxon>
        <taxon>Paracoccaceae</taxon>
        <taxon>Polymorphum</taxon>
    </lineage>
</organism>
<keyword evidence="3" id="KW-0560">Oxidoreductase</keyword>
<dbReference type="PROSITE" id="PS00063">
    <property type="entry name" value="ALDOKETO_REDUCTASE_3"/>
    <property type="match status" value="1"/>
</dbReference>
<dbReference type="HOGENOM" id="CLU_023205_0_1_5"/>
<proteinExistence type="inferred from homology"/>
<dbReference type="PANTHER" id="PTHR43827:SF3">
    <property type="entry name" value="NADP-DEPENDENT OXIDOREDUCTASE DOMAIN-CONTAINING PROTEIN"/>
    <property type="match status" value="1"/>
</dbReference>
<dbReference type="Pfam" id="PF00248">
    <property type="entry name" value="Aldo_ket_red"/>
    <property type="match status" value="1"/>
</dbReference>
<dbReference type="GO" id="GO:0051596">
    <property type="term" value="P:methylglyoxal catabolic process"/>
    <property type="evidence" value="ECO:0007669"/>
    <property type="project" value="TreeGrafter"/>
</dbReference>
<keyword evidence="9" id="KW-1185">Reference proteome</keyword>
<dbReference type="AlphaFoldDB" id="F2IV11"/>
<dbReference type="PIRSF" id="PIRSF000097">
    <property type="entry name" value="AKR"/>
    <property type="match status" value="1"/>
</dbReference>
<dbReference type="InterPro" id="IPR036812">
    <property type="entry name" value="NAD(P)_OxRdtase_dom_sf"/>
</dbReference>
<dbReference type="CDD" id="cd19140">
    <property type="entry name" value="AKR_AKR3F3"/>
    <property type="match status" value="1"/>
</dbReference>
<feature type="domain" description="NADP-dependent oxidoreductase" evidence="7">
    <location>
        <begin position="14"/>
        <end position="256"/>
    </location>
</feature>
<dbReference type="InterPro" id="IPR023210">
    <property type="entry name" value="NADP_OxRdtase_dom"/>
</dbReference>
<dbReference type="InterPro" id="IPR020471">
    <property type="entry name" value="AKR"/>
</dbReference>
<dbReference type="STRING" id="991905.SL003B_1813"/>
<dbReference type="PRINTS" id="PR00069">
    <property type="entry name" value="ALDKETRDTASE"/>
</dbReference>
<evidence type="ECO:0000256" key="2">
    <source>
        <dbReference type="ARBA" id="ARBA00022857"/>
    </source>
</evidence>
<feature type="active site" description="Proton donor" evidence="4">
    <location>
        <position position="47"/>
    </location>
</feature>
<protein>
    <submittedName>
        <fullName evidence="8">Putative aldo/keto reductase putative 2, 5-diketo-D-gluconate reductase B (DkgB-like)</fullName>
    </submittedName>
</protein>
<dbReference type="EMBL" id="CP002568">
    <property type="protein sequence ID" value="ADZ70240.1"/>
    <property type="molecule type" value="Genomic_DNA"/>
</dbReference>
<dbReference type="RefSeq" id="WP_013652557.1">
    <property type="nucleotide sequence ID" value="NC_015259.1"/>
</dbReference>
<dbReference type="Proteomes" id="UP000008130">
    <property type="component" value="Chromosome"/>
</dbReference>
<evidence type="ECO:0000256" key="4">
    <source>
        <dbReference type="PIRSR" id="PIRSR000097-1"/>
    </source>
</evidence>
<dbReference type="SUPFAM" id="SSF51430">
    <property type="entry name" value="NAD(P)-linked oxidoreductase"/>
    <property type="match status" value="1"/>
</dbReference>
<sequence length="275" mass="29995">MIFRQIGGLSIPALGLGTWPLTGTQCSDIVAHALASGWRHIDTARRYENEKDVGAGIRAAGVARDAFHLTTKVWWDSLRHDDLIRSAAASLEDLGVEQVDLLLIHWPNPEIPLADSIAALLETKARGWTRAVGVSNFPSALMAEAQALAGGQLVTNQVEYHPFLSQKAVLAACERLDMTLTAYAPIARGQVNDSAVIRRIADRHGKTPVQVTLRWLVQQERVIAIPKTANPDRLAANAAIFDFELGAEEMAEISALGSPRGRTINLDWAPDWDTE</sequence>
<feature type="binding site" evidence="5">
    <location>
        <position position="105"/>
    </location>
    <ligand>
        <name>substrate</name>
    </ligand>
</feature>
<evidence type="ECO:0000259" key="7">
    <source>
        <dbReference type="Pfam" id="PF00248"/>
    </source>
</evidence>
<reference evidence="8 9" key="1">
    <citation type="journal article" date="2011" name="J. Bacteriol.">
        <title>Complete genome sequence of Polymorphum gilvum SL003B-26A1T, a crude oil-degrading bacterium from oil-polluted saline soil.</title>
        <authorList>
            <person name="Li S.G."/>
            <person name="Tang Y.Q."/>
            <person name="Nie Y."/>
            <person name="Cai M."/>
            <person name="Wu X.L."/>
        </authorList>
    </citation>
    <scope>NUCLEOTIDE SEQUENCE [LARGE SCALE GENOMIC DNA]</scope>
    <source>
        <strain evidence="9">LMG 25793 / CGMCC 1.9160 / SL003B-26A1</strain>
    </source>
</reference>
<evidence type="ECO:0000313" key="9">
    <source>
        <dbReference type="Proteomes" id="UP000008130"/>
    </source>
</evidence>
<dbReference type="KEGG" id="pgv:SL003B_1813"/>
<comment type="similarity">
    <text evidence="1">Belongs to the aldo/keto reductase family.</text>
</comment>
<evidence type="ECO:0000256" key="6">
    <source>
        <dbReference type="PIRSR" id="PIRSR000097-3"/>
    </source>
</evidence>
<dbReference type="PATRIC" id="fig|991905.3.peg.1859"/>
<dbReference type="OrthoDB" id="9804790at2"/>
<gene>
    <name evidence="8" type="primary">yafB</name>
    <name evidence="8" type="ordered locus">SL003B_1813</name>
</gene>
<dbReference type="eggNOG" id="COG0656">
    <property type="taxonomic scope" value="Bacteria"/>
</dbReference>
<keyword evidence="2" id="KW-0521">NADP</keyword>
<dbReference type="PANTHER" id="PTHR43827">
    <property type="entry name" value="2,5-DIKETO-D-GLUCONIC ACID REDUCTASE"/>
    <property type="match status" value="1"/>
</dbReference>
<evidence type="ECO:0000256" key="1">
    <source>
        <dbReference type="ARBA" id="ARBA00007905"/>
    </source>
</evidence>
<feature type="site" description="Lowers pKa of active site Tyr" evidence="6">
    <location>
        <position position="72"/>
    </location>
</feature>
<dbReference type="PROSITE" id="PS00062">
    <property type="entry name" value="ALDOKETO_REDUCTASE_2"/>
    <property type="match status" value="1"/>
</dbReference>
<accession>F2IV11</accession>